<protein>
    <submittedName>
        <fullName evidence="1">Uncharacterized protein</fullName>
    </submittedName>
</protein>
<sequence length="487" mass="52532">MSARRASIAHHVRVSSVDDISYTVSQAGVSSDTSEAIQTIVTGRKCWKTIKGKGEVVWPPHLEAALVQGLERYRPVDSRSARALGRFPMRNKFISDYIFEITGHRRTPKQVGSRLQQLRDTCEGKRILKLLTHRPEDTPASKPEPLVNSPEVPAAPQPPRDFVNLYVLPPHSPWTSAPSTSATSLDNIPRPLRQISNVVTFRSAKALSAYSMCRVLRNGQAVYRERTELELTQTQAQMSTHYGSDHEYLFLYSTQLVPGYWPSLCECTDVGAFQIVQDIIRAPASPSLSGLPGASSSPGDAVPEILFSVVYQFLNGNSNSPPQSPMSSADGYSYSSASSPEMNGDLDDLTMLDNLTHATLSTPPPHSPPTQRGAYATYSQTSRIHDHSRRLRPYDISPAPGLIRDGEEGYASSLPTSPLDLTFAPLQTQPSAGLGASDSLCGTSFGGVAGASGYSAGFDIAVSGMSGVGYTGSVHSPTNHYSVGVGY</sequence>
<accession>A0ACB8U8L9</accession>
<gene>
    <name evidence="1" type="ORF">BDY19DRAFT_904892</name>
</gene>
<dbReference type="Proteomes" id="UP001055072">
    <property type="component" value="Unassembled WGS sequence"/>
</dbReference>
<name>A0ACB8U8L9_9APHY</name>
<reference evidence="1" key="1">
    <citation type="journal article" date="2021" name="Environ. Microbiol.">
        <title>Gene family expansions and transcriptome signatures uncover fungal adaptations to wood decay.</title>
        <authorList>
            <person name="Hage H."/>
            <person name="Miyauchi S."/>
            <person name="Viragh M."/>
            <person name="Drula E."/>
            <person name="Min B."/>
            <person name="Chaduli D."/>
            <person name="Navarro D."/>
            <person name="Favel A."/>
            <person name="Norest M."/>
            <person name="Lesage-Meessen L."/>
            <person name="Balint B."/>
            <person name="Merenyi Z."/>
            <person name="de Eugenio L."/>
            <person name="Morin E."/>
            <person name="Martinez A.T."/>
            <person name="Baldrian P."/>
            <person name="Stursova M."/>
            <person name="Martinez M.J."/>
            <person name="Novotny C."/>
            <person name="Magnuson J.K."/>
            <person name="Spatafora J.W."/>
            <person name="Maurice S."/>
            <person name="Pangilinan J."/>
            <person name="Andreopoulos W."/>
            <person name="LaButti K."/>
            <person name="Hundley H."/>
            <person name="Na H."/>
            <person name="Kuo A."/>
            <person name="Barry K."/>
            <person name="Lipzen A."/>
            <person name="Henrissat B."/>
            <person name="Riley R."/>
            <person name="Ahrendt S."/>
            <person name="Nagy L.G."/>
            <person name="Grigoriev I.V."/>
            <person name="Martin F."/>
            <person name="Rosso M.N."/>
        </authorList>
    </citation>
    <scope>NUCLEOTIDE SEQUENCE</scope>
    <source>
        <strain evidence="1">CBS 384.51</strain>
    </source>
</reference>
<evidence type="ECO:0000313" key="2">
    <source>
        <dbReference type="Proteomes" id="UP001055072"/>
    </source>
</evidence>
<comment type="caution">
    <text evidence="1">The sequence shown here is derived from an EMBL/GenBank/DDBJ whole genome shotgun (WGS) entry which is preliminary data.</text>
</comment>
<evidence type="ECO:0000313" key="1">
    <source>
        <dbReference type="EMBL" id="KAI0090589.1"/>
    </source>
</evidence>
<organism evidence="1 2">
    <name type="scientific">Irpex rosettiformis</name>
    <dbReference type="NCBI Taxonomy" id="378272"/>
    <lineage>
        <taxon>Eukaryota</taxon>
        <taxon>Fungi</taxon>
        <taxon>Dikarya</taxon>
        <taxon>Basidiomycota</taxon>
        <taxon>Agaricomycotina</taxon>
        <taxon>Agaricomycetes</taxon>
        <taxon>Polyporales</taxon>
        <taxon>Irpicaceae</taxon>
        <taxon>Irpex</taxon>
    </lineage>
</organism>
<keyword evidence="2" id="KW-1185">Reference proteome</keyword>
<proteinExistence type="predicted"/>
<dbReference type="EMBL" id="MU274907">
    <property type="protein sequence ID" value="KAI0090589.1"/>
    <property type="molecule type" value="Genomic_DNA"/>
</dbReference>